<protein>
    <recommendedName>
        <fullName evidence="10">UDP-N-acetylglucosamine--N-acetylmuramyl-(pentapeptide) pyrophosphoryl-undecaprenol N-acetylglucosamine transferase</fullName>
        <ecNumber evidence="10">2.4.1.227</ecNumber>
    </recommendedName>
    <alternativeName>
        <fullName evidence="10">Undecaprenyl-PP-MurNAc-pentapeptide-UDPGlcNAc GlcNAc transferase</fullName>
    </alternativeName>
</protein>
<evidence type="ECO:0000313" key="14">
    <source>
        <dbReference type="Proteomes" id="UP000439994"/>
    </source>
</evidence>
<keyword evidence="9 10" id="KW-0961">Cell wall biogenesis/degradation</keyword>
<dbReference type="PANTHER" id="PTHR21015">
    <property type="entry name" value="UDP-N-ACETYLGLUCOSAMINE--N-ACETYLMURAMYL-(PENTAPEPTIDE) PYROPHOSPHORYL-UNDECAPRENOL N-ACETYLGLUCOSAMINE TRANSFERASE 1"/>
    <property type="match status" value="1"/>
</dbReference>
<comment type="pathway">
    <text evidence="10">Cell wall biogenesis; peptidoglycan biosynthesis.</text>
</comment>
<keyword evidence="5 10" id="KW-0133">Cell shape</keyword>
<accession>A0A6N8FAJ8</accession>
<keyword evidence="2 10" id="KW-0132">Cell division</keyword>
<dbReference type="GO" id="GO:0005975">
    <property type="term" value="P:carbohydrate metabolic process"/>
    <property type="evidence" value="ECO:0007669"/>
    <property type="project" value="InterPro"/>
</dbReference>
<dbReference type="Proteomes" id="UP000439994">
    <property type="component" value="Unassembled WGS sequence"/>
</dbReference>
<keyword evidence="7 10" id="KW-0472">Membrane</keyword>
<feature type="binding site" evidence="10">
    <location>
        <position position="195"/>
    </location>
    <ligand>
        <name>UDP-N-acetyl-alpha-D-glucosamine</name>
        <dbReference type="ChEBI" id="CHEBI:57705"/>
    </ligand>
</feature>
<proteinExistence type="inferred from homology"/>
<organism evidence="13 14">
    <name type="scientific">Psychrosphaera haliotis</name>
    <dbReference type="NCBI Taxonomy" id="555083"/>
    <lineage>
        <taxon>Bacteria</taxon>
        <taxon>Pseudomonadati</taxon>
        <taxon>Pseudomonadota</taxon>
        <taxon>Gammaproteobacteria</taxon>
        <taxon>Alteromonadales</taxon>
        <taxon>Pseudoalteromonadaceae</taxon>
        <taxon>Psychrosphaera</taxon>
    </lineage>
</organism>
<evidence type="ECO:0000256" key="9">
    <source>
        <dbReference type="ARBA" id="ARBA00023316"/>
    </source>
</evidence>
<dbReference type="AlphaFoldDB" id="A0A6N8FAJ8"/>
<dbReference type="UniPathway" id="UPA00219"/>
<evidence type="ECO:0000256" key="5">
    <source>
        <dbReference type="ARBA" id="ARBA00022960"/>
    </source>
</evidence>
<keyword evidence="6 10" id="KW-0573">Peptidoglycan synthesis</keyword>
<feature type="binding site" evidence="10">
    <location>
        <begin position="272"/>
        <end position="277"/>
    </location>
    <ligand>
        <name>UDP-N-acetyl-alpha-D-glucosamine</name>
        <dbReference type="ChEBI" id="CHEBI:57705"/>
    </ligand>
</feature>
<dbReference type="SUPFAM" id="SSF53756">
    <property type="entry name" value="UDP-Glycosyltransferase/glycogen phosphorylase"/>
    <property type="match status" value="1"/>
</dbReference>
<dbReference type="Pfam" id="PF04101">
    <property type="entry name" value="Glyco_tran_28_C"/>
    <property type="match status" value="1"/>
</dbReference>
<evidence type="ECO:0000256" key="2">
    <source>
        <dbReference type="ARBA" id="ARBA00022618"/>
    </source>
</evidence>
<dbReference type="EMBL" id="WOCD01000003">
    <property type="protein sequence ID" value="MUH72509.1"/>
    <property type="molecule type" value="Genomic_DNA"/>
</dbReference>
<sequence>MNTSPKALIMAGGTGGHIFPGIALANALKAKGWQVSWIGTADRMEADIVPKHNIDINFIDVKGVRGNGIKRLLSMPFMLLNAFLQARKILAELKPDIVVGFGGYASGPGGIAAKSLGIPLLLHEQNAVMGMTNRYLSKIALKTLLAFPLSKPVSNSEKFEVIGNPVRDEISSLNKLPKRLINAQSAKHILVIGGSLGARVFNQKLPGLLAHFIADEASIKVRHQAGKNNTDEVSRGYRNAGFAEEQLVISDFIDDMKDAYAWADIVICRAGALTVSEVAASGNAAIFVPLPYAVDDHQTANANWLVSVDAARLIDQKELDTEMPAVLRELLHAPTLISEMQQRAGQNANLSTTDRMLSLCQAIGRK</sequence>
<evidence type="ECO:0000256" key="1">
    <source>
        <dbReference type="ARBA" id="ARBA00022475"/>
    </source>
</evidence>
<keyword evidence="8 10" id="KW-0131">Cell cycle</keyword>
<dbReference type="InterPro" id="IPR006009">
    <property type="entry name" value="GlcNAc_MurG"/>
</dbReference>
<feature type="domain" description="Glycosyltransferase family 28 N-terminal" evidence="11">
    <location>
        <begin position="8"/>
        <end position="143"/>
    </location>
</feature>
<keyword evidence="14" id="KW-1185">Reference proteome</keyword>
<evidence type="ECO:0000259" key="11">
    <source>
        <dbReference type="Pfam" id="PF03033"/>
    </source>
</evidence>
<dbReference type="GO" id="GO:0071555">
    <property type="term" value="P:cell wall organization"/>
    <property type="evidence" value="ECO:0007669"/>
    <property type="project" value="UniProtKB-KW"/>
</dbReference>
<dbReference type="Pfam" id="PF03033">
    <property type="entry name" value="Glyco_transf_28"/>
    <property type="match status" value="1"/>
</dbReference>
<reference evidence="13 14" key="1">
    <citation type="submission" date="2019-11" db="EMBL/GenBank/DDBJ databases">
        <title>P. haliotis isolates from Z. marina roots.</title>
        <authorList>
            <person name="Cohen M."/>
            <person name="Jospin G."/>
            <person name="Eisen J.A."/>
            <person name="Coil D.A."/>
        </authorList>
    </citation>
    <scope>NUCLEOTIDE SEQUENCE [LARGE SCALE GENOMIC DNA]</scope>
    <source>
        <strain evidence="13 14">UCD-MCMsp1aY</strain>
    </source>
</reference>
<comment type="subcellular location">
    <subcellularLocation>
        <location evidence="10">Cell membrane</location>
        <topology evidence="10">Peripheral membrane protein</topology>
        <orientation evidence="10">Cytoplasmic side</orientation>
    </subcellularLocation>
</comment>
<dbReference type="NCBIfam" id="TIGR01133">
    <property type="entry name" value="murG"/>
    <property type="match status" value="1"/>
</dbReference>
<dbReference type="EC" id="2.4.1.227" evidence="10"/>
<evidence type="ECO:0000259" key="12">
    <source>
        <dbReference type="Pfam" id="PF04101"/>
    </source>
</evidence>
<evidence type="ECO:0000256" key="4">
    <source>
        <dbReference type="ARBA" id="ARBA00022679"/>
    </source>
</evidence>
<evidence type="ECO:0000313" key="13">
    <source>
        <dbReference type="EMBL" id="MUH72509.1"/>
    </source>
</evidence>
<feature type="binding site" evidence="10">
    <location>
        <begin position="14"/>
        <end position="16"/>
    </location>
    <ligand>
        <name>UDP-N-acetyl-alpha-D-glucosamine</name>
        <dbReference type="ChEBI" id="CHEBI:57705"/>
    </ligand>
</feature>
<dbReference type="GO" id="GO:0051301">
    <property type="term" value="P:cell division"/>
    <property type="evidence" value="ECO:0007669"/>
    <property type="project" value="UniProtKB-KW"/>
</dbReference>
<dbReference type="InterPro" id="IPR007235">
    <property type="entry name" value="Glyco_trans_28_C"/>
</dbReference>
<evidence type="ECO:0000256" key="3">
    <source>
        <dbReference type="ARBA" id="ARBA00022676"/>
    </source>
</evidence>
<comment type="function">
    <text evidence="10">Cell wall formation. Catalyzes the transfer of a GlcNAc subunit on undecaprenyl-pyrophosphoryl-MurNAc-pentapeptide (lipid intermediate I) to form undecaprenyl-pyrophosphoryl-MurNAc-(pentapeptide)GlcNAc (lipid intermediate II).</text>
</comment>
<dbReference type="GO" id="GO:0009252">
    <property type="term" value="P:peptidoglycan biosynthetic process"/>
    <property type="evidence" value="ECO:0007669"/>
    <property type="project" value="UniProtKB-UniRule"/>
</dbReference>
<feature type="domain" description="Glycosyl transferase family 28 C-terminal" evidence="12">
    <location>
        <begin position="189"/>
        <end position="346"/>
    </location>
</feature>
<evidence type="ECO:0000256" key="10">
    <source>
        <dbReference type="HAMAP-Rule" id="MF_00033"/>
    </source>
</evidence>
<gene>
    <name evidence="10 13" type="primary">murG</name>
    <name evidence="13" type="ORF">GNP35_08425</name>
</gene>
<dbReference type="GO" id="GO:0005886">
    <property type="term" value="C:plasma membrane"/>
    <property type="evidence" value="ECO:0007669"/>
    <property type="project" value="UniProtKB-SubCell"/>
</dbReference>
<dbReference type="HAMAP" id="MF_00033">
    <property type="entry name" value="MurG"/>
    <property type="match status" value="1"/>
</dbReference>
<feature type="binding site" evidence="10">
    <location>
        <position position="126"/>
    </location>
    <ligand>
        <name>UDP-N-acetyl-alpha-D-glucosamine</name>
        <dbReference type="ChEBI" id="CHEBI:57705"/>
    </ligand>
</feature>
<evidence type="ECO:0000256" key="6">
    <source>
        <dbReference type="ARBA" id="ARBA00022984"/>
    </source>
</evidence>
<keyword evidence="1 10" id="KW-1003">Cell membrane</keyword>
<dbReference type="OrthoDB" id="9808936at2"/>
<dbReference type="PANTHER" id="PTHR21015:SF22">
    <property type="entry name" value="GLYCOSYLTRANSFERASE"/>
    <property type="match status" value="1"/>
</dbReference>
<dbReference type="GO" id="GO:0008360">
    <property type="term" value="P:regulation of cell shape"/>
    <property type="evidence" value="ECO:0007669"/>
    <property type="project" value="UniProtKB-KW"/>
</dbReference>
<keyword evidence="3 10" id="KW-0328">Glycosyltransferase</keyword>
<dbReference type="RefSeq" id="WP_155695680.1">
    <property type="nucleotide sequence ID" value="NZ_WOCD01000003.1"/>
</dbReference>
<comment type="catalytic activity">
    <reaction evidence="10">
        <text>di-trans,octa-cis-undecaprenyl diphospho-N-acetyl-alpha-D-muramoyl-L-alanyl-D-glutamyl-meso-2,6-diaminopimeloyl-D-alanyl-D-alanine + UDP-N-acetyl-alpha-D-glucosamine = di-trans,octa-cis-undecaprenyl diphospho-[N-acetyl-alpha-D-glucosaminyl-(1-&gt;4)]-N-acetyl-alpha-D-muramoyl-L-alanyl-D-glutamyl-meso-2,6-diaminopimeloyl-D-alanyl-D-alanine + UDP + H(+)</text>
        <dbReference type="Rhea" id="RHEA:31227"/>
        <dbReference type="ChEBI" id="CHEBI:15378"/>
        <dbReference type="ChEBI" id="CHEBI:57705"/>
        <dbReference type="ChEBI" id="CHEBI:58223"/>
        <dbReference type="ChEBI" id="CHEBI:61387"/>
        <dbReference type="ChEBI" id="CHEBI:61388"/>
        <dbReference type="EC" id="2.4.1.227"/>
    </reaction>
</comment>
<dbReference type="GO" id="GO:0050511">
    <property type="term" value="F:undecaprenyldiphospho-muramoylpentapeptide beta-N-acetylglucosaminyltransferase activity"/>
    <property type="evidence" value="ECO:0007669"/>
    <property type="project" value="UniProtKB-UniRule"/>
</dbReference>
<dbReference type="Gene3D" id="3.40.50.2000">
    <property type="entry name" value="Glycogen Phosphorylase B"/>
    <property type="match status" value="2"/>
</dbReference>
<dbReference type="CDD" id="cd03785">
    <property type="entry name" value="GT28_MurG"/>
    <property type="match status" value="1"/>
</dbReference>
<name>A0A6N8FAJ8_9GAMM</name>
<feature type="binding site" evidence="10">
    <location>
        <position position="298"/>
    </location>
    <ligand>
        <name>UDP-N-acetyl-alpha-D-glucosamine</name>
        <dbReference type="ChEBI" id="CHEBI:57705"/>
    </ligand>
</feature>
<evidence type="ECO:0000256" key="8">
    <source>
        <dbReference type="ARBA" id="ARBA00023306"/>
    </source>
</evidence>
<dbReference type="InterPro" id="IPR004276">
    <property type="entry name" value="GlycoTrans_28_N"/>
</dbReference>
<comment type="caution">
    <text evidence="13">The sequence shown here is derived from an EMBL/GenBank/DDBJ whole genome shotgun (WGS) entry which is preliminary data.</text>
</comment>
<evidence type="ECO:0000256" key="7">
    <source>
        <dbReference type="ARBA" id="ARBA00023136"/>
    </source>
</evidence>
<comment type="similarity">
    <text evidence="10">Belongs to the glycosyltransferase 28 family. MurG subfamily.</text>
</comment>
<keyword evidence="4 10" id="KW-0808">Transferase</keyword>
<feature type="binding site" evidence="10">
    <location>
        <position position="253"/>
    </location>
    <ligand>
        <name>UDP-N-acetyl-alpha-D-glucosamine</name>
        <dbReference type="ChEBI" id="CHEBI:57705"/>
    </ligand>
</feature>
<feature type="binding site" evidence="10">
    <location>
        <position position="167"/>
    </location>
    <ligand>
        <name>UDP-N-acetyl-alpha-D-glucosamine</name>
        <dbReference type="ChEBI" id="CHEBI:57705"/>
    </ligand>
</feature>